<sequence>MRRSVIQLFSSRITTQRTILFALLGALLIALISASNLSAAGEEIQVVKTSEDVAFPGNINLSVTAEGDSDIVDVRLFYRTVDNLVWAYAYPDFVTANRITASLNLAGETSTYLPPGTEVEYYYEITDSQGNVVRTNPTVVEYEDTRFNWAETKIGPLTLRYYDQSDSRVSAMVKLLESDLSRLLGLLQLDQPDDIKGVIYSRRSHTLEAFPQQSSTTTEQQTFQGFAFPKRSLFLGLGMDRGLIVHESAHLLFDQAIGAAALPAPSWLEEGFASYMDPSVKIFSGGSLSSRTNSLRAMNTVTGTPHTIGTFYQKSLSVVAFMIDEFGEDRFQQFISQLSNGNTVDASLVNVYRFDVDGLDARWAGQSTVSDPPAPSAPERTHQNDGPSAIVFFNSWLLGGLIILVLGALFIQFIASRLRPASQTEEGLQPWEDPELWDDEGNGRPY</sequence>
<feature type="region of interest" description="Disordered" evidence="1">
    <location>
        <begin position="365"/>
        <end position="384"/>
    </location>
</feature>
<evidence type="ECO:0000256" key="2">
    <source>
        <dbReference type="SAM" id="Phobius"/>
    </source>
</evidence>
<proteinExistence type="predicted"/>
<keyword evidence="2" id="KW-0812">Transmembrane</keyword>
<dbReference type="EMBL" id="UINC01002781">
    <property type="protein sequence ID" value="SVA00240.1"/>
    <property type="molecule type" value="Genomic_DNA"/>
</dbReference>
<keyword evidence="2" id="KW-1133">Transmembrane helix</keyword>
<feature type="transmembrane region" description="Helical" evidence="2">
    <location>
        <begin position="396"/>
        <end position="415"/>
    </location>
</feature>
<feature type="domain" description="Peptidase MA-like" evidence="3">
    <location>
        <begin position="240"/>
        <end position="364"/>
    </location>
</feature>
<dbReference type="SUPFAM" id="SSF55486">
    <property type="entry name" value="Metalloproteases ('zincins'), catalytic domain"/>
    <property type="match status" value="1"/>
</dbReference>
<dbReference type="AlphaFoldDB" id="A0A381S823"/>
<reference evidence="4" key="1">
    <citation type="submission" date="2018-05" db="EMBL/GenBank/DDBJ databases">
        <authorList>
            <person name="Lanie J.A."/>
            <person name="Ng W.-L."/>
            <person name="Kazmierczak K.M."/>
            <person name="Andrzejewski T.M."/>
            <person name="Davidsen T.M."/>
            <person name="Wayne K.J."/>
            <person name="Tettelin H."/>
            <person name="Glass J.I."/>
            <person name="Rusch D."/>
            <person name="Podicherti R."/>
            <person name="Tsui H.-C.T."/>
            <person name="Winkler M.E."/>
        </authorList>
    </citation>
    <scope>NUCLEOTIDE SEQUENCE</scope>
</reference>
<keyword evidence="2" id="KW-0472">Membrane</keyword>
<name>A0A381S823_9ZZZZ</name>
<evidence type="ECO:0000256" key="1">
    <source>
        <dbReference type="SAM" id="MobiDB-lite"/>
    </source>
</evidence>
<evidence type="ECO:0000313" key="4">
    <source>
        <dbReference type="EMBL" id="SVA00240.1"/>
    </source>
</evidence>
<feature type="region of interest" description="Disordered" evidence="1">
    <location>
        <begin position="424"/>
        <end position="446"/>
    </location>
</feature>
<dbReference type="Pfam" id="PF13485">
    <property type="entry name" value="Peptidase_MA_2"/>
    <property type="match status" value="1"/>
</dbReference>
<evidence type="ECO:0000259" key="3">
    <source>
        <dbReference type="Pfam" id="PF13485"/>
    </source>
</evidence>
<accession>A0A381S823</accession>
<gene>
    <name evidence="4" type="ORF">METZ01_LOCUS53094</name>
</gene>
<organism evidence="4">
    <name type="scientific">marine metagenome</name>
    <dbReference type="NCBI Taxonomy" id="408172"/>
    <lineage>
        <taxon>unclassified sequences</taxon>
        <taxon>metagenomes</taxon>
        <taxon>ecological metagenomes</taxon>
    </lineage>
</organism>
<protein>
    <recommendedName>
        <fullName evidence="3">Peptidase MA-like domain-containing protein</fullName>
    </recommendedName>
</protein>
<dbReference type="InterPro" id="IPR039568">
    <property type="entry name" value="Peptidase_MA-like_dom"/>
</dbReference>